<keyword evidence="2" id="KW-0805">Transcription regulation</keyword>
<dbReference type="Pfam" id="PF02362">
    <property type="entry name" value="B3"/>
    <property type="match status" value="1"/>
</dbReference>
<comment type="subcellular location">
    <subcellularLocation>
        <location evidence="1">Nucleus</location>
    </subcellularLocation>
</comment>
<sequence>MKRIVFGNGTDVASRMHDLEKLADRDIYGTRNLMNSCEKSRNTVKRIVLTSSSTSVRYSYDATKASPLKGSHWSDLEYFRSFSIWYGYAKTLVEKEAWLIAAEKNLNLVVVIPSFCIGPILSPKPTSSPSIFLSIIKGVHGEYPNFRGGFVHIDDVAAAQILAMKEPKASGRIICSSSVAHWSEIIEMLKPKYPCGSEEGRDMPHSLDTRKIHELGFRSFKSLPEMFDDCIKCFKDKDQCTNLRASATEMANPHEPHFFKPLLPGFQSGVTIPLAFFSKHIEGKTNHKTWKLISDASDQTWEVIQEGRTLTRGDMVFHVTPFGPSCCEIQYTHPHIIKEEADSGDADDNEIRGTGAMSSFSYNFCFLAEVTASNLKADKLYLPKRATSSTALNKQCQEMILVNKEGNSWTASLRFSESGGMYYITRGWGKFCRDNRCDIGDLFVFNLVGDGKTTPLLCVCPESKECSELLSKHLSRKRGDIASSSRDPKKVNQKQNLTLIVNPVIRTEEQHFLTWAIPSLIAQILAMEEPKASGRIICSSSVAHWSEIIEMLRPKYPLYPFETQCGSEEGRDMPHSLDTRKIHELGFGSFKSLAEMFDDCIKCFQDKGLL</sequence>
<dbReference type="InterPro" id="IPR036291">
    <property type="entry name" value="NAD(P)-bd_dom_sf"/>
</dbReference>
<feature type="domain" description="TF-B3" evidence="6">
    <location>
        <begin position="365"/>
        <end position="463"/>
    </location>
</feature>
<dbReference type="EMBL" id="JAGKQM010000009">
    <property type="protein sequence ID" value="KAH0911457.1"/>
    <property type="molecule type" value="Genomic_DNA"/>
</dbReference>
<organism evidence="7 8">
    <name type="scientific">Brassica napus</name>
    <name type="common">Rape</name>
    <dbReference type="NCBI Taxonomy" id="3708"/>
    <lineage>
        <taxon>Eukaryota</taxon>
        <taxon>Viridiplantae</taxon>
        <taxon>Streptophyta</taxon>
        <taxon>Embryophyta</taxon>
        <taxon>Tracheophyta</taxon>
        <taxon>Spermatophyta</taxon>
        <taxon>Magnoliopsida</taxon>
        <taxon>eudicotyledons</taxon>
        <taxon>Gunneridae</taxon>
        <taxon>Pentapetalae</taxon>
        <taxon>rosids</taxon>
        <taxon>malvids</taxon>
        <taxon>Brassicales</taxon>
        <taxon>Brassicaceae</taxon>
        <taxon>Brassiceae</taxon>
        <taxon>Brassica</taxon>
    </lineage>
</organism>
<evidence type="ECO:0000313" key="7">
    <source>
        <dbReference type="EMBL" id="KAH0911457.1"/>
    </source>
</evidence>
<evidence type="ECO:0000256" key="4">
    <source>
        <dbReference type="ARBA" id="ARBA00023163"/>
    </source>
</evidence>
<dbReference type="CDD" id="cd10017">
    <property type="entry name" value="B3_DNA"/>
    <property type="match status" value="1"/>
</dbReference>
<evidence type="ECO:0000256" key="5">
    <source>
        <dbReference type="ARBA" id="ARBA00023242"/>
    </source>
</evidence>
<evidence type="ECO:0000259" key="6">
    <source>
        <dbReference type="PROSITE" id="PS50863"/>
    </source>
</evidence>
<dbReference type="SUPFAM" id="SSF51735">
    <property type="entry name" value="NAD(P)-binding Rossmann-fold domains"/>
    <property type="match status" value="1"/>
</dbReference>
<dbReference type="Gene3D" id="2.40.330.10">
    <property type="entry name" value="DNA-binding pseudobarrel domain"/>
    <property type="match status" value="1"/>
</dbReference>
<dbReference type="SMART" id="SM01019">
    <property type="entry name" value="B3"/>
    <property type="match status" value="1"/>
</dbReference>
<dbReference type="Proteomes" id="UP000824890">
    <property type="component" value="Unassembled WGS sequence"/>
</dbReference>
<keyword evidence="4" id="KW-0804">Transcription</keyword>
<accession>A0ABQ8C315</accession>
<dbReference type="InterPro" id="IPR001509">
    <property type="entry name" value="Epimerase_deHydtase"/>
</dbReference>
<dbReference type="PROSITE" id="PS50863">
    <property type="entry name" value="B3"/>
    <property type="match status" value="1"/>
</dbReference>
<dbReference type="Pfam" id="PF01370">
    <property type="entry name" value="Epimerase"/>
    <property type="match status" value="1"/>
</dbReference>
<dbReference type="PANTHER" id="PTHR31674:SF31">
    <property type="entry name" value="TF-B3 DOMAIN-CONTAINING PROTEIN"/>
    <property type="match status" value="1"/>
</dbReference>
<evidence type="ECO:0000256" key="1">
    <source>
        <dbReference type="ARBA" id="ARBA00004123"/>
    </source>
</evidence>
<dbReference type="Gene3D" id="3.40.50.720">
    <property type="entry name" value="NAD(P)-binding Rossmann-like Domain"/>
    <property type="match status" value="2"/>
</dbReference>
<proteinExistence type="predicted"/>
<evidence type="ECO:0000313" key="8">
    <source>
        <dbReference type="Proteomes" id="UP000824890"/>
    </source>
</evidence>
<keyword evidence="5" id="KW-0539">Nucleus</keyword>
<dbReference type="InterPro" id="IPR015300">
    <property type="entry name" value="DNA-bd_pseudobarrel_sf"/>
</dbReference>
<evidence type="ECO:0000256" key="2">
    <source>
        <dbReference type="ARBA" id="ARBA00023015"/>
    </source>
</evidence>
<keyword evidence="8" id="KW-1185">Reference proteome</keyword>
<gene>
    <name evidence="7" type="ORF">HID58_034778</name>
</gene>
<dbReference type="InterPro" id="IPR003340">
    <property type="entry name" value="B3_DNA-bd"/>
</dbReference>
<dbReference type="InterPro" id="IPR039218">
    <property type="entry name" value="REM_fam"/>
</dbReference>
<protein>
    <recommendedName>
        <fullName evidence="6">TF-B3 domain-containing protein</fullName>
    </recommendedName>
</protein>
<comment type="caution">
    <text evidence="7">The sequence shown here is derived from an EMBL/GenBank/DDBJ whole genome shotgun (WGS) entry which is preliminary data.</text>
</comment>
<evidence type="ECO:0000256" key="3">
    <source>
        <dbReference type="ARBA" id="ARBA00023125"/>
    </source>
</evidence>
<reference evidence="7 8" key="1">
    <citation type="submission" date="2021-05" db="EMBL/GenBank/DDBJ databases">
        <title>Genome Assembly of Synthetic Allotetraploid Brassica napus Reveals Homoeologous Exchanges between Subgenomes.</title>
        <authorList>
            <person name="Davis J.T."/>
        </authorList>
    </citation>
    <scope>NUCLEOTIDE SEQUENCE [LARGE SCALE GENOMIC DNA]</scope>
    <source>
        <strain evidence="8">cv. Da-Ae</strain>
        <tissue evidence="7">Seedling</tissue>
    </source>
</reference>
<keyword evidence="3" id="KW-0238">DNA-binding</keyword>
<dbReference type="PANTHER" id="PTHR31674">
    <property type="entry name" value="B3 DOMAIN-CONTAINING PROTEIN REM-LIKE 3-RELATED"/>
    <property type="match status" value="1"/>
</dbReference>
<dbReference type="SUPFAM" id="SSF101936">
    <property type="entry name" value="DNA-binding pseudobarrel domain"/>
    <property type="match status" value="1"/>
</dbReference>
<name>A0ABQ8C315_BRANA</name>